<dbReference type="Pfam" id="PF05656">
    <property type="entry name" value="DUF805"/>
    <property type="match status" value="1"/>
</dbReference>
<dbReference type="PANTHER" id="PTHR34980:SF2">
    <property type="entry name" value="INNER MEMBRANE PROTEIN YHAH-RELATED"/>
    <property type="match status" value="1"/>
</dbReference>
<evidence type="ECO:0000313" key="3">
    <source>
        <dbReference type="Proteomes" id="UP000247485"/>
    </source>
</evidence>
<feature type="transmembrane region" description="Helical" evidence="1">
    <location>
        <begin position="98"/>
        <end position="118"/>
    </location>
</feature>
<feature type="transmembrane region" description="Helical" evidence="1">
    <location>
        <begin position="42"/>
        <end position="63"/>
    </location>
</feature>
<dbReference type="AlphaFoldDB" id="A0A318FKH1"/>
<evidence type="ECO:0000313" key="2">
    <source>
        <dbReference type="EMBL" id="PXW43980.1"/>
    </source>
</evidence>
<organism evidence="2 3">
    <name type="scientific">Klebsiella oxytoca</name>
    <dbReference type="NCBI Taxonomy" id="571"/>
    <lineage>
        <taxon>Bacteria</taxon>
        <taxon>Pseudomonadati</taxon>
        <taxon>Pseudomonadota</taxon>
        <taxon>Gammaproteobacteria</taxon>
        <taxon>Enterobacterales</taxon>
        <taxon>Enterobacteriaceae</taxon>
        <taxon>Klebsiella/Raoultella group</taxon>
        <taxon>Klebsiella</taxon>
    </lineage>
</organism>
<proteinExistence type="predicted"/>
<accession>A0A318FKH1</accession>
<keyword evidence="1" id="KW-1133">Transmembrane helix</keyword>
<gene>
    <name evidence="2" type="ORF">DET57_11094</name>
</gene>
<protein>
    <submittedName>
        <fullName evidence="2">Uncharacterized membrane protein YhaH (DUF805 family)</fullName>
    </submittedName>
</protein>
<keyword evidence="1" id="KW-0472">Membrane</keyword>
<dbReference type="GO" id="GO:0005886">
    <property type="term" value="C:plasma membrane"/>
    <property type="evidence" value="ECO:0007669"/>
    <property type="project" value="TreeGrafter"/>
</dbReference>
<reference evidence="2 3" key="1">
    <citation type="submission" date="2018-05" db="EMBL/GenBank/DDBJ databases">
        <title>Freshwater and sediment microbial communities from various areas in North America, analyzing microbe dynamics in response to fracking.</title>
        <authorList>
            <person name="Lamendella R."/>
        </authorList>
    </citation>
    <scope>NUCLEOTIDE SEQUENCE [LARGE SCALE GENOMIC DNA]</scope>
    <source>
        <strain evidence="2 3">67</strain>
    </source>
</reference>
<keyword evidence="1" id="KW-0812">Transmembrane</keyword>
<name>A0A318FKH1_KLEOX</name>
<evidence type="ECO:0000256" key="1">
    <source>
        <dbReference type="SAM" id="Phobius"/>
    </source>
</evidence>
<dbReference type="Proteomes" id="UP000247485">
    <property type="component" value="Unassembled WGS sequence"/>
</dbReference>
<dbReference type="InterPro" id="IPR008523">
    <property type="entry name" value="DUF805"/>
</dbReference>
<comment type="caution">
    <text evidence="2">The sequence shown here is derived from an EMBL/GenBank/DDBJ whole genome shotgun (WGS) entry which is preliminary data.</text>
</comment>
<dbReference type="EMBL" id="QJJG01000010">
    <property type="protein sequence ID" value="PXW43980.1"/>
    <property type="molecule type" value="Genomic_DNA"/>
</dbReference>
<sequence length="148" mass="17292">MAKKIISCFNSEKGCIVILQYFNHVFFKNYFNFKSRATRREFWWSGLALLIIGMIYFCIVILFAPEYLVQSRFALNIFTIPFYAVTVRRLHDTGRSGWWVLLSLVPLIGAIVLLVYMLEKSERGENQFGPEAVYDFESASRQKGRLIQ</sequence>
<dbReference type="PANTHER" id="PTHR34980">
    <property type="entry name" value="INNER MEMBRANE PROTEIN-RELATED-RELATED"/>
    <property type="match status" value="1"/>
</dbReference>